<organism evidence="2 3">
    <name type="scientific">bacterium (Candidatus Blackallbacteria) CG17_big_fil_post_rev_8_21_14_2_50_48_46</name>
    <dbReference type="NCBI Taxonomy" id="2014261"/>
    <lineage>
        <taxon>Bacteria</taxon>
        <taxon>Candidatus Blackallbacteria</taxon>
    </lineage>
</organism>
<dbReference type="AlphaFoldDB" id="A0A2M7FZ50"/>
<proteinExistence type="predicted"/>
<dbReference type="Proteomes" id="UP000231019">
    <property type="component" value="Unassembled WGS sequence"/>
</dbReference>
<dbReference type="EMBL" id="PFFQ01000059">
    <property type="protein sequence ID" value="PIW14552.1"/>
    <property type="molecule type" value="Genomic_DNA"/>
</dbReference>
<gene>
    <name evidence="2" type="ORF">COW36_21170</name>
</gene>
<evidence type="ECO:0000313" key="3">
    <source>
        <dbReference type="Proteomes" id="UP000231019"/>
    </source>
</evidence>
<feature type="compositionally biased region" description="Acidic residues" evidence="1">
    <location>
        <begin position="576"/>
        <end position="601"/>
    </location>
</feature>
<accession>A0A2M7FZ50</accession>
<evidence type="ECO:0000256" key="1">
    <source>
        <dbReference type="SAM" id="MobiDB-lite"/>
    </source>
</evidence>
<feature type="region of interest" description="Disordered" evidence="1">
    <location>
        <begin position="570"/>
        <end position="601"/>
    </location>
</feature>
<evidence type="ECO:0000313" key="2">
    <source>
        <dbReference type="EMBL" id="PIW14552.1"/>
    </source>
</evidence>
<reference evidence="2 3" key="1">
    <citation type="submission" date="2017-09" db="EMBL/GenBank/DDBJ databases">
        <title>Depth-based differentiation of microbial function through sediment-hosted aquifers and enrichment of novel symbionts in the deep terrestrial subsurface.</title>
        <authorList>
            <person name="Probst A.J."/>
            <person name="Ladd B."/>
            <person name="Jarett J.K."/>
            <person name="Geller-Mcgrath D.E."/>
            <person name="Sieber C.M."/>
            <person name="Emerson J.B."/>
            <person name="Anantharaman K."/>
            <person name="Thomas B.C."/>
            <person name="Malmstrom R."/>
            <person name="Stieglmeier M."/>
            <person name="Klingl A."/>
            <person name="Woyke T."/>
            <person name="Ryan C.M."/>
            <person name="Banfield J.F."/>
        </authorList>
    </citation>
    <scope>NUCLEOTIDE SEQUENCE [LARGE SCALE GENOMIC DNA]</scope>
    <source>
        <strain evidence="2">CG17_big_fil_post_rev_8_21_14_2_50_48_46</strain>
    </source>
</reference>
<name>A0A2M7FZ50_9BACT</name>
<sequence>MASNLTTYCLEKLTDYSEFERFCSDLMIREGFPNLIPLGGSKDKGRDAIHYTVSENITTIFAYSVIEDWQAKLRSDARKIHNHDHSCDQLVFLTTSKVQSEKFDSQKKFISDEYGFELDIFDIERLRLLVINKYPDIREEFPQIFNPLFLEIEKEFVKRETKKYISIIYSHENKIFADWISNKLLSLNYFAKAFAVPETNQEIKSVNNFLRTETFLCIPIVSDLMQSDANFIRILAVIDSFNETHKNKFILYLKKTNLNSNINLNNQVISFPDNWQLGLQILVDALQKNFCPKDNIVGPNTAFYSIVQPGKVINRQEELISNCLEVKTIPKFINQFVVNKSPTASDLARFKSDWPFKFIEPDIYLSFQTPSPEMLSDLNIRHFTKIPVNTIHTIKGIRTNFIINELLRKSLESYLLTRGLHFCPVSKDYYFPDGFLDKNRIVYTSITGRQTYSSVIGQRAFGTGFIKYYVCPVLTLNTRDFKNPIITLRIRVRVTDLQGNPFTGKQVVSRRKKVCKFWFNYTWLTKVLALRAFLENENEAIIIGEGEEQIRIDSRLIILNSPISIEESISLSETETSAEQEDASNFSDEEDVVDDYDSENL</sequence>
<protein>
    <submittedName>
        <fullName evidence="2">Uncharacterized protein</fullName>
    </submittedName>
</protein>
<comment type="caution">
    <text evidence="2">The sequence shown here is derived from an EMBL/GenBank/DDBJ whole genome shotgun (WGS) entry which is preliminary data.</text>
</comment>